<sequence>MSLKSQRLGQIGVNVVERIILRDWQARWQALDSHNDDGVDGLIFLESNGEATGQVIYAQVKTYSDMEPNRAGAFTLPIGTERLTKAIARWRRLIGAAIVIYVDPISLHAFWADAKYVPPGQSQISIPSNQKFDRTARAVISHLCGTLYRDLLVPRLVAEPGHFTHLTSDEYIKVAAHKLYHSLESNPVMLGSLGPRVHFPREGWRHIIRRERPKLTRYQSFVLLGVVRPILELTHEWDLRDARISSYRGNRLVAARCAVSFPFRQTGIVNVVLRKRHAKGDLDYQFHTVYEPRRRRDVLGVREPLSQ</sequence>
<protein>
    <submittedName>
        <fullName evidence="2">DUF4365 domain-containing protein</fullName>
    </submittedName>
</protein>
<reference evidence="2" key="1">
    <citation type="submission" date="2022-06" db="EMBL/GenBank/DDBJ databases">
        <title>Sphingomonas sp. nov. isolated from rhizosphere soil of tomato.</title>
        <authorList>
            <person name="Dong H."/>
            <person name="Gao R."/>
        </authorList>
    </citation>
    <scope>NUCLEOTIDE SEQUENCE</scope>
    <source>
        <strain evidence="2">MMSM24</strain>
    </source>
</reference>
<gene>
    <name evidence="2" type="ORF">NEE01_18180</name>
</gene>
<organism evidence="2 3">
    <name type="scientific">Sphingomonas lycopersici</name>
    <dbReference type="NCBI Taxonomy" id="2951807"/>
    <lineage>
        <taxon>Bacteria</taxon>
        <taxon>Pseudomonadati</taxon>
        <taxon>Pseudomonadota</taxon>
        <taxon>Alphaproteobacteria</taxon>
        <taxon>Sphingomonadales</taxon>
        <taxon>Sphingomonadaceae</taxon>
        <taxon>Sphingomonas</taxon>
    </lineage>
</organism>
<evidence type="ECO:0000259" key="1">
    <source>
        <dbReference type="Pfam" id="PF14280"/>
    </source>
</evidence>
<proteinExistence type="predicted"/>
<dbReference type="Proteomes" id="UP001165565">
    <property type="component" value="Unassembled WGS sequence"/>
</dbReference>
<dbReference type="AlphaFoldDB" id="A0AA41ZHF6"/>
<accession>A0AA41ZHF6</accession>
<evidence type="ECO:0000313" key="3">
    <source>
        <dbReference type="Proteomes" id="UP001165565"/>
    </source>
</evidence>
<dbReference type="RefSeq" id="WP_265270390.1">
    <property type="nucleotide sequence ID" value="NZ_JANFAU010000004.1"/>
</dbReference>
<dbReference type="InterPro" id="IPR025375">
    <property type="entry name" value="DUF4365"/>
</dbReference>
<evidence type="ECO:0000313" key="2">
    <source>
        <dbReference type="EMBL" id="MCW6536711.1"/>
    </source>
</evidence>
<name>A0AA41ZHF6_9SPHN</name>
<dbReference type="EMBL" id="JANFAV010000015">
    <property type="protein sequence ID" value="MCW6536711.1"/>
    <property type="molecule type" value="Genomic_DNA"/>
</dbReference>
<dbReference type="Pfam" id="PF14280">
    <property type="entry name" value="DUF4365"/>
    <property type="match status" value="1"/>
</dbReference>
<comment type="caution">
    <text evidence="2">The sequence shown here is derived from an EMBL/GenBank/DDBJ whole genome shotgun (WGS) entry which is preliminary data.</text>
</comment>
<feature type="domain" description="DUF4365" evidence="1">
    <location>
        <begin position="10"/>
        <end position="141"/>
    </location>
</feature>
<keyword evidence="3" id="KW-1185">Reference proteome</keyword>